<reference evidence="2 3" key="1">
    <citation type="journal article" name="Sci. Rep.">
        <title>Telomere-to-telomere assembled and centromere annotated genomes of the two main subspecies of the button mushroom Agaricus bisporus reveal especially polymorphic chromosome ends.</title>
        <authorList>
            <person name="Sonnenberg A.S.M."/>
            <person name="Sedaghat-Telgerd N."/>
            <person name="Lavrijssen B."/>
            <person name="Ohm R.A."/>
            <person name="Hendrickx P.M."/>
            <person name="Scholtmeijer K."/>
            <person name="Baars J.J.P."/>
            <person name="van Peer A."/>
        </authorList>
    </citation>
    <scope>NUCLEOTIDE SEQUENCE [LARGE SCALE GENOMIC DNA]</scope>
    <source>
        <strain evidence="2 3">H119_p4</strain>
    </source>
</reference>
<proteinExistence type="predicted"/>
<evidence type="ECO:0000256" key="1">
    <source>
        <dbReference type="SAM" id="MobiDB-lite"/>
    </source>
</evidence>
<dbReference type="EMBL" id="JABXXO010000009">
    <property type="protein sequence ID" value="KAF7770462.1"/>
    <property type="molecule type" value="Genomic_DNA"/>
</dbReference>
<name>A0A8H7CCK2_AGABI</name>
<accession>A0A8H7CCK2</accession>
<feature type="region of interest" description="Disordered" evidence="1">
    <location>
        <begin position="1"/>
        <end position="32"/>
    </location>
</feature>
<sequence length="129" mass="14006">MIFRTCGPTGQGSVKNRWGLSQRGPKPRGIPRVPSQLQVHISYFQDPRTGDPVSAGNIKVLDRPGGTSGPHTPARSSAFFASEKLSTVRSPKRRPPAKAEELTGSANAHSYRITMSIRFETITSYKLGA</sequence>
<gene>
    <name evidence="2" type="ORF">Agabi119p4_6436</name>
</gene>
<organism evidence="2 3">
    <name type="scientific">Agaricus bisporus var. burnettii</name>
    <dbReference type="NCBI Taxonomy" id="192524"/>
    <lineage>
        <taxon>Eukaryota</taxon>
        <taxon>Fungi</taxon>
        <taxon>Dikarya</taxon>
        <taxon>Basidiomycota</taxon>
        <taxon>Agaricomycotina</taxon>
        <taxon>Agaricomycetes</taxon>
        <taxon>Agaricomycetidae</taxon>
        <taxon>Agaricales</taxon>
        <taxon>Agaricineae</taxon>
        <taxon>Agaricaceae</taxon>
        <taxon>Agaricus</taxon>
    </lineage>
</organism>
<evidence type="ECO:0000313" key="2">
    <source>
        <dbReference type="EMBL" id="KAF7770462.1"/>
    </source>
</evidence>
<evidence type="ECO:0000313" key="3">
    <source>
        <dbReference type="Proteomes" id="UP000629468"/>
    </source>
</evidence>
<dbReference type="Proteomes" id="UP000629468">
    <property type="component" value="Unassembled WGS sequence"/>
</dbReference>
<dbReference type="AlphaFoldDB" id="A0A8H7CCK2"/>
<comment type="caution">
    <text evidence="2">The sequence shown here is derived from an EMBL/GenBank/DDBJ whole genome shotgun (WGS) entry which is preliminary data.</text>
</comment>
<feature type="region of interest" description="Disordered" evidence="1">
    <location>
        <begin position="61"/>
        <end position="105"/>
    </location>
</feature>
<protein>
    <submittedName>
        <fullName evidence="2">Uncharacterized protein</fullName>
    </submittedName>
</protein>